<accession>A0ABP8LPY2</accession>
<evidence type="ECO:0000313" key="2">
    <source>
        <dbReference type="EMBL" id="GAA4433899.1"/>
    </source>
</evidence>
<dbReference type="RefSeq" id="WP_345159355.1">
    <property type="nucleotide sequence ID" value="NZ_BAABHC010000014.1"/>
</dbReference>
<sequence>MRKIILYIAASLDGYIARPDDSIDWLEDKAYAIEGEDYGYSEFVQTIDTTLMGNSTYEAILSFEKPFPLPTETNFVFSRSAGHTDTAQVKFISTDAVAFAQELKQQPGKAIWLMGGGQLNTLFLNAGLIDEIILTYIPRVLGAGIPLFAAGAQETKLHVSSSQHYPNGFVQVRLYK</sequence>
<dbReference type="InterPro" id="IPR050765">
    <property type="entry name" value="Riboflavin_Biosynth_HTPR"/>
</dbReference>
<dbReference type="PANTHER" id="PTHR38011:SF11">
    <property type="entry name" value="2,5-DIAMINO-6-RIBOSYLAMINO-4(3H)-PYRIMIDINONE 5'-PHOSPHATE REDUCTASE"/>
    <property type="match status" value="1"/>
</dbReference>
<dbReference type="InterPro" id="IPR002734">
    <property type="entry name" value="RibDG_C"/>
</dbReference>
<protein>
    <submittedName>
        <fullName evidence="2">Dihydrofolate reductase family protein</fullName>
    </submittedName>
</protein>
<dbReference type="InterPro" id="IPR024072">
    <property type="entry name" value="DHFR-like_dom_sf"/>
</dbReference>
<evidence type="ECO:0000259" key="1">
    <source>
        <dbReference type="Pfam" id="PF01872"/>
    </source>
</evidence>
<name>A0ABP8LPY2_9BACT</name>
<dbReference type="Pfam" id="PF01872">
    <property type="entry name" value="RibD_C"/>
    <property type="match status" value="1"/>
</dbReference>
<dbReference type="PANTHER" id="PTHR38011">
    <property type="entry name" value="DIHYDROFOLATE REDUCTASE FAMILY PROTEIN (AFU_ORTHOLOGUE AFUA_8G06820)"/>
    <property type="match status" value="1"/>
</dbReference>
<dbReference type="Proteomes" id="UP001500552">
    <property type="component" value="Unassembled WGS sequence"/>
</dbReference>
<dbReference type="Gene3D" id="3.40.430.10">
    <property type="entry name" value="Dihydrofolate Reductase, subunit A"/>
    <property type="match status" value="1"/>
</dbReference>
<evidence type="ECO:0000313" key="3">
    <source>
        <dbReference type="Proteomes" id="UP001500552"/>
    </source>
</evidence>
<dbReference type="EMBL" id="BAABHC010000014">
    <property type="protein sequence ID" value="GAA4433899.1"/>
    <property type="molecule type" value="Genomic_DNA"/>
</dbReference>
<reference evidence="3" key="1">
    <citation type="journal article" date="2019" name="Int. J. Syst. Evol. Microbiol.">
        <title>The Global Catalogue of Microorganisms (GCM) 10K type strain sequencing project: providing services to taxonomists for standard genome sequencing and annotation.</title>
        <authorList>
            <consortium name="The Broad Institute Genomics Platform"/>
            <consortium name="The Broad Institute Genome Sequencing Center for Infectious Disease"/>
            <person name="Wu L."/>
            <person name="Ma J."/>
        </authorList>
    </citation>
    <scope>NUCLEOTIDE SEQUENCE [LARGE SCALE GENOMIC DNA]</scope>
    <source>
        <strain evidence="3">JCM 17926</strain>
    </source>
</reference>
<keyword evidence="3" id="KW-1185">Reference proteome</keyword>
<feature type="domain" description="Bacterial bifunctional deaminase-reductase C-terminal" evidence="1">
    <location>
        <begin position="2"/>
        <end position="170"/>
    </location>
</feature>
<dbReference type="SUPFAM" id="SSF53597">
    <property type="entry name" value="Dihydrofolate reductase-like"/>
    <property type="match status" value="1"/>
</dbReference>
<gene>
    <name evidence="2" type="ORF">GCM10023188_24140</name>
</gene>
<proteinExistence type="predicted"/>
<comment type="caution">
    <text evidence="2">The sequence shown here is derived from an EMBL/GenBank/DDBJ whole genome shotgun (WGS) entry which is preliminary data.</text>
</comment>
<organism evidence="2 3">
    <name type="scientific">Pontibacter saemangeumensis</name>
    <dbReference type="NCBI Taxonomy" id="1084525"/>
    <lineage>
        <taxon>Bacteria</taxon>
        <taxon>Pseudomonadati</taxon>
        <taxon>Bacteroidota</taxon>
        <taxon>Cytophagia</taxon>
        <taxon>Cytophagales</taxon>
        <taxon>Hymenobacteraceae</taxon>
        <taxon>Pontibacter</taxon>
    </lineage>
</organism>